<dbReference type="InterPro" id="IPR050266">
    <property type="entry name" value="AB_hydrolase_sf"/>
</dbReference>
<dbReference type="SUPFAM" id="SSF46894">
    <property type="entry name" value="C-terminal effector domain of the bipartite response regulators"/>
    <property type="match status" value="1"/>
</dbReference>
<dbReference type="CDD" id="cd06170">
    <property type="entry name" value="LuxR_C_like"/>
    <property type="match status" value="1"/>
</dbReference>
<dbReference type="Pfam" id="PF12697">
    <property type="entry name" value="Abhydrolase_6"/>
    <property type="match status" value="1"/>
</dbReference>
<dbReference type="EMBL" id="JAICBX010000001">
    <property type="protein sequence ID" value="MBW8635590.1"/>
    <property type="molecule type" value="Genomic_DNA"/>
</dbReference>
<dbReference type="InterPro" id="IPR000792">
    <property type="entry name" value="Tscrpt_reg_LuxR_C"/>
</dbReference>
<sequence length="578" mass="63874">MREKQPIADRDRLVAAMYQATVDPSAYGQFIHELGLYLEQTAANDWKIEDFANVDIGVVEADRGLALHFERMNAALEANPSRSRPVGLRQRVSNAPGFALLIDRGGKIASSSAEARNTFEDGLPSLTELVHRLHSDDGRALQSCISNFAKSGTSGPMRIFRGEAFHLVLRAERDHGEDAQYLVLEALDVVWTEDMEAVLSTSFGLTKAERRIAKALVAGQTVKEIAVEQGRSEGTVRNQSKSILAKTNARSVANLNRIVALVSGGIASTPDHAPNPQLWKREVDLLSLPDGRTLEVRLQGPRDGRPVLMIHGQLFGTEMPARVLKELHTRNIRLITPSRPNFGASSPPPGPPEHEHIRLAQDIAFVMEHYDTGPVPLLAVLGGAVYGYSVAATLRDRISGLVVSGAILPALTPRHFIRLPPTQRLLLFLMRFAPDFLPPLYLSGISQIRANGELPFLETLYREGSRDHAVTVRREFTDILKRSVHFSIAQGYFGIFTDTSHLIWNWSGLVDEVCRNNLPIKHIHGVEDLVTPTTQVKAFLEPFPHVTVTEVKEAGQLLLFEKPAPVFTALDEMITERG</sequence>
<dbReference type="GO" id="GO:0003677">
    <property type="term" value="F:DNA binding"/>
    <property type="evidence" value="ECO:0007669"/>
    <property type="project" value="InterPro"/>
</dbReference>
<proteinExistence type="predicted"/>
<organism evidence="2 3">
    <name type="scientific">Flavimaribacter sediminis</name>
    <dbReference type="NCBI Taxonomy" id="2865987"/>
    <lineage>
        <taxon>Bacteria</taxon>
        <taxon>Pseudomonadati</taxon>
        <taxon>Pseudomonadota</taxon>
        <taxon>Alphaproteobacteria</taxon>
        <taxon>Hyphomicrobiales</taxon>
        <taxon>Rhizobiaceae</taxon>
        <taxon>Flavimaribacter</taxon>
    </lineage>
</organism>
<dbReference type="Gene3D" id="3.40.50.1820">
    <property type="entry name" value="alpha/beta hydrolase"/>
    <property type="match status" value="1"/>
</dbReference>
<dbReference type="RefSeq" id="WP_220226321.1">
    <property type="nucleotide sequence ID" value="NZ_JAICBX010000001.1"/>
</dbReference>
<dbReference type="GO" id="GO:0006355">
    <property type="term" value="P:regulation of DNA-templated transcription"/>
    <property type="evidence" value="ECO:0007669"/>
    <property type="project" value="InterPro"/>
</dbReference>
<dbReference type="PANTHER" id="PTHR43798">
    <property type="entry name" value="MONOACYLGLYCEROL LIPASE"/>
    <property type="match status" value="1"/>
</dbReference>
<dbReference type="InterPro" id="IPR036388">
    <property type="entry name" value="WH-like_DNA-bd_sf"/>
</dbReference>
<dbReference type="SMART" id="SM00421">
    <property type="entry name" value="HTH_LUXR"/>
    <property type="match status" value="1"/>
</dbReference>
<dbReference type="SUPFAM" id="SSF53474">
    <property type="entry name" value="alpha/beta-Hydrolases"/>
    <property type="match status" value="1"/>
</dbReference>
<dbReference type="Pfam" id="PF00196">
    <property type="entry name" value="GerE"/>
    <property type="match status" value="1"/>
</dbReference>
<evidence type="ECO:0000313" key="2">
    <source>
        <dbReference type="EMBL" id="MBW8635590.1"/>
    </source>
</evidence>
<dbReference type="InterPro" id="IPR016032">
    <property type="entry name" value="Sig_transdc_resp-reg_C-effctor"/>
</dbReference>
<dbReference type="GO" id="GO:0016787">
    <property type="term" value="F:hydrolase activity"/>
    <property type="evidence" value="ECO:0007669"/>
    <property type="project" value="UniProtKB-KW"/>
</dbReference>
<keyword evidence="2" id="KW-0378">Hydrolase</keyword>
<gene>
    <name evidence="2" type="ORF">K1W69_00200</name>
</gene>
<dbReference type="AlphaFoldDB" id="A0AAE2ZJ40"/>
<dbReference type="Proteomes" id="UP001196509">
    <property type="component" value="Unassembled WGS sequence"/>
</dbReference>
<reference evidence="2" key="1">
    <citation type="submission" date="2021-08" db="EMBL/GenBank/DDBJ databases">
        <title>Hoeflea bacterium WL0058 sp. nov., isolated from the sediment.</title>
        <authorList>
            <person name="Wang L."/>
            <person name="Zhang D."/>
        </authorList>
    </citation>
    <scope>NUCLEOTIDE SEQUENCE</scope>
    <source>
        <strain evidence="2">WL0058</strain>
    </source>
</reference>
<dbReference type="Gene3D" id="1.10.10.10">
    <property type="entry name" value="Winged helix-like DNA-binding domain superfamily/Winged helix DNA-binding domain"/>
    <property type="match status" value="1"/>
</dbReference>
<comment type="caution">
    <text evidence="2">The sequence shown here is derived from an EMBL/GenBank/DDBJ whole genome shotgun (WGS) entry which is preliminary data.</text>
</comment>
<keyword evidence="3" id="KW-1185">Reference proteome</keyword>
<accession>A0AAE2ZJ40</accession>
<evidence type="ECO:0000259" key="1">
    <source>
        <dbReference type="PROSITE" id="PS50043"/>
    </source>
</evidence>
<name>A0AAE2ZJ40_9HYPH</name>
<dbReference type="InterPro" id="IPR029058">
    <property type="entry name" value="AB_hydrolase_fold"/>
</dbReference>
<protein>
    <submittedName>
        <fullName evidence="2">Alpha/beta fold hydrolase</fullName>
    </submittedName>
</protein>
<dbReference type="InterPro" id="IPR000073">
    <property type="entry name" value="AB_hydrolase_1"/>
</dbReference>
<dbReference type="PROSITE" id="PS50043">
    <property type="entry name" value="HTH_LUXR_2"/>
    <property type="match status" value="1"/>
</dbReference>
<feature type="domain" description="HTH luxR-type" evidence="1">
    <location>
        <begin position="198"/>
        <end position="263"/>
    </location>
</feature>
<evidence type="ECO:0000313" key="3">
    <source>
        <dbReference type="Proteomes" id="UP001196509"/>
    </source>
</evidence>